<dbReference type="Proteomes" id="UP001320706">
    <property type="component" value="Unassembled WGS sequence"/>
</dbReference>
<proteinExistence type="predicted"/>
<protein>
    <submittedName>
        <fullName evidence="1">Uncharacterized protein</fullName>
    </submittedName>
</protein>
<keyword evidence="2" id="KW-1185">Reference proteome</keyword>
<comment type="caution">
    <text evidence="1">The sequence shown here is derived from an EMBL/GenBank/DDBJ whole genome shotgun (WGS) entry which is preliminary data.</text>
</comment>
<gene>
    <name evidence="1" type="ORF">M8818_006168</name>
</gene>
<sequence>MGPPGAYHNSPRFSSPLAIQHSQTVHAPSNRALPTRDVTDENIDDAYADFILYCNPYFPEDVDTAELKRVFRNPPKSDGKEFSIYRLWELIQKFDAKEIKTWAQLALDLGVEPPDPGKGGEKGGSVQKVQQYSVRLKRWMRAMHVDAFFEYLLGKKHSYFADLPPPHNPHPAEGRDGVPAEEDLAIRALDPSFRPKRGRKRNESPTEEDASGSKRPMLTTSFTFEGQTLYAQPQSAYPVSAIALSARPENYMPDPWTAASAVTPDSFSSRTLMPQSAVSTSAPQHLRWQMHGTPMTPHPMSAITPSTLADSAFDEPRSAITPSSRSRSRRKHGPAVSSAWPSSNNSGSKLRGRPPGNRTMQDGPFSTFPVDPNAEKTPSTGRPALTPTVALMPSQEDRSPLLRPNTYTGAANQSRAAATREGAPQTKQRLSLQVPEHVGGPVHLVTPTVLVNGENNGSNSSDASRRSTPAIQDRHTRSIPGTTPSPSPEVIHAGTALQTSSEPGFAYEALKRSLAADLLRADFSGRLHPPRLSGEEAKGLSDAILKKIGVPEADTENKRDDALRISSASWLGLSSTLGFSAGSTLNGKKVVVRRFILDHKGYEVPIPEDLNPGLEMEVREYFDVSWQLGFGGVSGDFSVKGVQLGEKQPSETEKLENNVMMILDSNKGKRDDEVDWKAEYRALELGARMMKGQTDEMRERVLDAILRGPGLGFG</sequence>
<dbReference type="EMBL" id="JAMKPW020000038">
    <property type="protein sequence ID" value="KAK8200851.1"/>
    <property type="molecule type" value="Genomic_DNA"/>
</dbReference>
<evidence type="ECO:0000313" key="1">
    <source>
        <dbReference type="EMBL" id="KAK8200851.1"/>
    </source>
</evidence>
<evidence type="ECO:0000313" key="2">
    <source>
        <dbReference type="Proteomes" id="UP001320706"/>
    </source>
</evidence>
<accession>A0ACC3S7P9</accession>
<organism evidence="1 2">
    <name type="scientific">Zalaria obscura</name>
    <dbReference type="NCBI Taxonomy" id="2024903"/>
    <lineage>
        <taxon>Eukaryota</taxon>
        <taxon>Fungi</taxon>
        <taxon>Dikarya</taxon>
        <taxon>Ascomycota</taxon>
        <taxon>Pezizomycotina</taxon>
        <taxon>Dothideomycetes</taxon>
        <taxon>Dothideomycetidae</taxon>
        <taxon>Dothideales</taxon>
        <taxon>Zalariaceae</taxon>
        <taxon>Zalaria</taxon>
    </lineage>
</organism>
<name>A0ACC3S7P9_9PEZI</name>
<reference evidence="1" key="1">
    <citation type="submission" date="2024-02" db="EMBL/GenBank/DDBJ databases">
        <title>Metagenome Assembled Genome of Zalaria obscura JY119.</title>
        <authorList>
            <person name="Vighnesh L."/>
            <person name="Jagadeeshwari U."/>
            <person name="Venkata Ramana C."/>
            <person name="Sasikala C."/>
        </authorList>
    </citation>
    <scope>NUCLEOTIDE SEQUENCE</scope>
    <source>
        <strain evidence="1">JY119</strain>
    </source>
</reference>